<evidence type="ECO:0000313" key="2">
    <source>
        <dbReference type="EMBL" id="NHZ44579.1"/>
    </source>
</evidence>
<comment type="caution">
    <text evidence="2">The sequence shown here is derived from an EMBL/GenBank/DDBJ whole genome shotgun (WGS) entry which is preliminary data.</text>
</comment>
<organism evidence="2 3">
    <name type="scientific">Massilia aquatica</name>
    <dbReference type="NCBI Taxonomy" id="2609000"/>
    <lineage>
        <taxon>Bacteria</taxon>
        <taxon>Pseudomonadati</taxon>
        <taxon>Pseudomonadota</taxon>
        <taxon>Betaproteobacteria</taxon>
        <taxon>Burkholderiales</taxon>
        <taxon>Oxalobacteraceae</taxon>
        <taxon>Telluria group</taxon>
        <taxon>Massilia</taxon>
    </lineage>
</organism>
<feature type="compositionally biased region" description="Low complexity" evidence="1">
    <location>
        <begin position="8"/>
        <end position="18"/>
    </location>
</feature>
<feature type="compositionally biased region" description="Basic residues" evidence="1">
    <location>
        <begin position="51"/>
        <end position="69"/>
    </location>
</feature>
<dbReference type="EMBL" id="VVIW01000034">
    <property type="protein sequence ID" value="NHZ44579.1"/>
    <property type="molecule type" value="Genomic_DNA"/>
</dbReference>
<proteinExistence type="predicted"/>
<dbReference type="Proteomes" id="UP000819052">
    <property type="component" value="Unassembled WGS sequence"/>
</dbReference>
<dbReference type="Pfam" id="PF13689">
    <property type="entry name" value="DUF4154"/>
    <property type="match status" value="1"/>
</dbReference>
<name>A0ABX0MBL0_9BURK</name>
<accession>A0ABX0MBL0</accession>
<dbReference type="InterPro" id="IPR025293">
    <property type="entry name" value="YfiR/HmsC-like"/>
</dbReference>
<evidence type="ECO:0000256" key="1">
    <source>
        <dbReference type="SAM" id="MobiDB-lite"/>
    </source>
</evidence>
<feature type="region of interest" description="Disordered" evidence="1">
    <location>
        <begin position="1"/>
        <end position="29"/>
    </location>
</feature>
<evidence type="ECO:0000313" key="3">
    <source>
        <dbReference type="Proteomes" id="UP000819052"/>
    </source>
</evidence>
<keyword evidence="3" id="KW-1185">Reference proteome</keyword>
<feature type="region of interest" description="Disordered" evidence="1">
    <location>
        <begin position="51"/>
        <end position="95"/>
    </location>
</feature>
<gene>
    <name evidence="2" type="ORF">F1609_31140</name>
</gene>
<reference evidence="2 3" key="1">
    <citation type="submission" date="2019-09" db="EMBL/GenBank/DDBJ databases">
        <title>Taxonomy of Antarctic Massilia spp.: description of Massilia rubra sp. nov., Massilia aquatica sp. nov., Massilia mucilaginosa sp. nov., Massilia frigida sp. nov. isolated from streams, lakes and regoliths.</title>
        <authorList>
            <person name="Holochova P."/>
            <person name="Sedlacek I."/>
            <person name="Kralova S."/>
            <person name="Maslanova I."/>
            <person name="Busse H.-J."/>
            <person name="Stankova E."/>
            <person name="Vrbovska V."/>
            <person name="Kovarovic V."/>
            <person name="Bartak M."/>
            <person name="Svec P."/>
            <person name="Pantucek R."/>
        </authorList>
    </citation>
    <scope>NUCLEOTIDE SEQUENCE [LARGE SCALE GENOMIC DNA]</scope>
    <source>
        <strain evidence="2 3">CCM 8693</strain>
    </source>
</reference>
<protein>
    <submittedName>
        <fullName evidence="2">YfiR family protein</fullName>
    </submittedName>
</protein>
<sequence>MAARRRQFAQDQRQPAIRAQRRQRRMAEQFSAPVVQAELRQAILARYPARRARMPVHQPPPHHQRRPGGRLRPGQPDRAQRRAGETRGTVRQRLQPARQALRRFGQRRALRQRHAGALPERHRPGWAQLAHPGQLHLLMMRPAPVPAPAPVHAAPPARAARRRRFCALALALLLPAPAQAQAQAAAEYAAKAAFIYNIALFSTFPNPDAPLVRLCVLGRDPFGKLLASLEGKALGQAKMTIAYPGSGGDALRQCQIVFVSASESAGVALLAQSAPQEGVLTVSDAKGAARLGIMVELGVEDKRIAFEYNAEAARAAHITLSSKVLRLARAVH</sequence>